<dbReference type="Pfam" id="PF00437">
    <property type="entry name" value="T2SSE"/>
    <property type="match status" value="1"/>
</dbReference>
<evidence type="ECO:0000259" key="2">
    <source>
        <dbReference type="SMART" id="SM00382"/>
    </source>
</evidence>
<dbReference type="PANTHER" id="PTHR30486:SF16">
    <property type="entry name" value="TWITCHING MOTILITY PROTEIN PILT"/>
    <property type="match status" value="1"/>
</dbReference>
<dbReference type="RefSeq" id="WP_066049569.1">
    <property type="nucleotide sequence ID" value="NZ_CP014223.1"/>
</dbReference>
<dbReference type="EMBL" id="FQUA01000004">
    <property type="protein sequence ID" value="SHE61750.1"/>
    <property type="molecule type" value="Genomic_DNA"/>
</dbReference>
<dbReference type="OrthoDB" id="9808272at2"/>
<keyword evidence="5" id="KW-1185">Reference proteome</keyword>
<dbReference type="InterPro" id="IPR001482">
    <property type="entry name" value="T2SS/T4SS_dom"/>
</dbReference>
<protein>
    <submittedName>
        <fullName evidence="3">Twitching mobility protein</fullName>
    </submittedName>
    <submittedName>
        <fullName evidence="4">Twitching motility protein PilT</fullName>
    </submittedName>
</protein>
<evidence type="ECO:0000313" key="5">
    <source>
        <dbReference type="Proteomes" id="UP000068026"/>
    </source>
</evidence>
<dbReference type="KEGG" id="cpro:CPRO_14370"/>
<gene>
    <name evidence="3" type="primary">pilT_1</name>
    <name evidence="3" type="ORF">CPRO_14370</name>
    <name evidence="4" type="ORF">SAMN02745151_01248</name>
</gene>
<reference evidence="3 5" key="1">
    <citation type="journal article" date="2016" name="Genome Announc.">
        <title>Complete Genome Sequence of the Amino Acid-Fermenting Clostridium propionicum X2 (DSM 1682).</title>
        <authorList>
            <person name="Poehlein A."/>
            <person name="Schlien K."/>
            <person name="Chowdhury N.P."/>
            <person name="Gottschalk G."/>
            <person name="Buckel W."/>
            <person name="Daniel R."/>
        </authorList>
    </citation>
    <scope>NUCLEOTIDE SEQUENCE [LARGE SCALE GENOMIC DNA]</scope>
    <source>
        <strain evidence="3 5">X2</strain>
    </source>
</reference>
<dbReference type="SMART" id="SM00382">
    <property type="entry name" value="AAA"/>
    <property type="match status" value="1"/>
</dbReference>
<evidence type="ECO:0000313" key="3">
    <source>
        <dbReference type="EMBL" id="AMJ41030.1"/>
    </source>
</evidence>
<dbReference type="PANTHER" id="PTHR30486">
    <property type="entry name" value="TWITCHING MOTILITY PROTEIN PILT"/>
    <property type="match status" value="1"/>
</dbReference>
<evidence type="ECO:0000256" key="1">
    <source>
        <dbReference type="ARBA" id="ARBA00006611"/>
    </source>
</evidence>
<accession>A0A0X1U7V6</accession>
<name>A0A0X1U7V6_ANAPI</name>
<organism evidence="4 6">
    <name type="scientific">Anaerotignum propionicum DSM 1682</name>
    <dbReference type="NCBI Taxonomy" id="991789"/>
    <lineage>
        <taxon>Bacteria</taxon>
        <taxon>Bacillati</taxon>
        <taxon>Bacillota</taxon>
        <taxon>Clostridia</taxon>
        <taxon>Lachnospirales</taxon>
        <taxon>Anaerotignaceae</taxon>
        <taxon>Anaerotignum</taxon>
    </lineage>
</organism>
<dbReference type="GO" id="GO:0005524">
    <property type="term" value="F:ATP binding"/>
    <property type="evidence" value="ECO:0007669"/>
    <property type="project" value="InterPro"/>
</dbReference>
<dbReference type="InterPro" id="IPR006321">
    <property type="entry name" value="PilT/PilU"/>
</dbReference>
<dbReference type="InterPro" id="IPR003593">
    <property type="entry name" value="AAA+_ATPase"/>
</dbReference>
<proteinExistence type="inferred from homology"/>
<reference evidence="5" key="2">
    <citation type="submission" date="2016-01" db="EMBL/GenBank/DDBJ databases">
        <authorList>
            <person name="Poehlein A."/>
            <person name="Schlien K."/>
            <person name="Gottschalk G."/>
            <person name="Buckel W."/>
            <person name="Daniel R."/>
        </authorList>
    </citation>
    <scope>NUCLEOTIDE SEQUENCE [LARGE SCALE GENOMIC DNA]</scope>
    <source>
        <strain evidence="5">X2</strain>
    </source>
</reference>
<feature type="domain" description="AAA+ ATPase" evidence="2">
    <location>
        <begin position="125"/>
        <end position="250"/>
    </location>
</feature>
<evidence type="ECO:0000313" key="6">
    <source>
        <dbReference type="Proteomes" id="UP000184204"/>
    </source>
</evidence>
<sequence>MFSFLEILKQTMDLGASDIFIVAGKPLSYKKGKMIYQLNEEKVMPDYSRHLVEEAYNLAQRELTRLAADGDDDFALSVPNLARLRISCYKQRGSLAAVLRIVAYGIPNYQSIGIPEQVLALANQKKGLILVTGSAGNGKSTTLACILQRINETRSNHIITLEDPIEFLYRNEKSIFSQREIGLDTANFVTALRSSLRQSPDVILVGEMGDYETIQISMAAAETGHLILSTLHTVGAVNTIDRIIDIFPPNQQQQVRIQLSMVLKTVVSQQLIPAIDDTLIPVFEIMHMNNAVRNMIRDSKVHQIESVIGMSGEEGMVSMDNSLYELVLNGKILAETALQYALHPELLDKRIRMNLKR</sequence>
<dbReference type="AlphaFoldDB" id="A0A0X1U7V6"/>
<dbReference type="Gene3D" id="3.40.50.300">
    <property type="entry name" value="P-loop containing nucleotide triphosphate hydrolases"/>
    <property type="match status" value="1"/>
</dbReference>
<dbReference type="CDD" id="cd01131">
    <property type="entry name" value="PilT"/>
    <property type="match status" value="1"/>
</dbReference>
<dbReference type="Proteomes" id="UP000184204">
    <property type="component" value="Unassembled WGS sequence"/>
</dbReference>
<dbReference type="Proteomes" id="UP000068026">
    <property type="component" value="Chromosome"/>
</dbReference>
<reference evidence="4" key="4">
    <citation type="submission" date="2016-11" db="EMBL/GenBank/DDBJ databases">
        <authorList>
            <person name="Varghese N."/>
            <person name="Submissions S."/>
        </authorList>
    </citation>
    <scope>NUCLEOTIDE SEQUENCE</scope>
    <source>
        <strain evidence="4">DSM 1682</strain>
    </source>
</reference>
<dbReference type="NCBIfam" id="TIGR01420">
    <property type="entry name" value="pilT_fam"/>
    <property type="match status" value="1"/>
</dbReference>
<dbReference type="EMBL" id="CP014223">
    <property type="protein sequence ID" value="AMJ41030.1"/>
    <property type="molecule type" value="Genomic_DNA"/>
</dbReference>
<reference evidence="6" key="3">
    <citation type="submission" date="2016-11" db="EMBL/GenBank/DDBJ databases">
        <authorList>
            <person name="Jaros S."/>
            <person name="Januszkiewicz K."/>
            <person name="Wedrychowicz H."/>
        </authorList>
    </citation>
    <scope>NUCLEOTIDE SEQUENCE [LARGE SCALE GENOMIC DNA]</scope>
    <source>
        <strain evidence="6">DSM 1682</strain>
    </source>
</reference>
<dbReference type="GO" id="GO:0016887">
    <property type="term" value="F:ATP hydrolysis activity"/>
    <property type="evidence" value="ECO:0007669"/>
    <property type="project" value="InterPro"/>
</dbReference>
<dbReference type="Gene3D" id="3.30.450.90">
    <property type="match status" value="1"/>
</dbReference>
<evidence type="ECO:0000313" key="4">
    <source>
        <dbReference type="EMBL" id="SHE61750.1"/>
    </source>
</evidence>
<dbReference type="InterPro" id="IPR050921">
    <property type="entry name" value="T4SS_GSP_E_ATPase"/>
</dbReference>
<comment type="similarity">
    <text evidence="1">Belongs to the GSP E family.</text>
</comment>
<dbReference type="SUPFAM" id="SSF52540">
    <property type="entry name" value="P-loop containing nucleoside triphosphate hydrolases"/>
    <property type="match status" value="1"/>
</dbReference>
<dbReference type="InterPro" id="IPR027417">
    <property type="entry name" value="P-loop_NTPase"/>
</dbReference>